<name>A0A345XNQ8_9ACTN</name>
<gene>
    <name evidence="7" type="ORF">DVA86_12050</name>
</gene>
<dbReference type="EMBL" id="CP031320">
    <property type="protein sequence ID" value="AXK33274.1"/>
    <property type="molecule type" value="Genomic_DNA"/>
</dbReference>
<dbReference type="Pfam" id="PF00293">
    <property type="entry name" value="NUDIX"/>
    <property type="match status" value="1"/>
</dbReference>
<evidence type="ECO:0000313" key="8">
    <source>
        <dbReference type="Proteomes" id="UP000254425"/>
    </source>
</evidence>
<evidence type="ECO:0000256" key="5">
    <source>
        <dbReference type="SAM" id="MobiDB-lite"/>
    </source>
</evidence>
<dbReference type="PROSITE" id="PS00893">
    <property type="entry name" value="NUDIX_BOX"/>
    <property type="match status" value="1"/>
</dbReference>
<feature type="region of interest" description="Disordered" evidence="5">
    <location>
        <begin position="1"/>
        <end position="20"/>
    </location>
</feature>
<dbReference type="InterPro" id="IPR000086">
    <property type="entry name" value="NUDIX_hydrolase_dom"/>
</dbReference>
<evidence type="ECO:0000256" key="1">
    <source>
        <dbReference type="ARBA" id="ARBA00001946"/>
    </source>
</evidence>
<proteinExistence type="inferred from homology"/>
<dbReference type="CDD" id="cd02883">
    <property type="entry name" value="NUDIX_Hydrolase"/>
    <property type="match status" value="1"/>
</dbReference>
<dbReference type="PANTHER" id="PTHR43046">
    <property type="entry name" value="GDP-MANNOSE MANNOSYL HYDROLASE"/>
    <property type="match status" value="1"/>
</dbReference>
<dbReference type="Proteomes" id="UP000254425">
    <property type="component" value="Chromosome"/>
</dbReference>
<keyword evidence="3 4" id="KW-0378">Hydrolase</keyword>
<evidence type="ECO:0000256" key="4">
    <source>
        <dbReference type="RuleBase" id="RU003476"/>
    </source>
</evidence>
<comment type="cofactor">
    <cofactor evidence="1">
        <name>Mg(2+)</name>
        <dbReference type="ChEBI" id="CHEBI:18420"/>
    </cofactor>
</comment>
<dbReference type="GO" id="GO:0016787">
    <property type="term" value="F:hydrolase activity"/>
    <property type="evidence" value="ECO:0007669"/>
    <property type="project" value="UniProtKB-KW"/>
</dbReference>
<dbReference type="InterPro" id="IPR015797">
    <property type="entry name" value="NUDIX_hydrolase-like_dom_sf"/>
</dbReference>
<dbReference type="InterPro" id="IPR020476">
    <property type="entry name" value="Nudix_hydrolase"/>
</dbReference>
<evidence type="ECO:0000256" key="3">
    <source>
        <dbReference type="ARBA" id="ARBA00022801"/>
    </source>
</evidence>
<organism evidence="7 8">
    <name type="scientific">Streptomyces armeniacus</name>
    <dbReference type="NCBI Taxonomy" id="83291"/>
    <lineage>
        <taxon>Bacteria</taxon>
        <taxon>Bacillati</taxon>
        <taxon>Actinomycetota</taxon>
        <taxon>Actinomycetes</taxon>
        <taxon>Kitasatosporales</taxon>
        <taxon>Streptomycetaceae</taxon>
        <taxon>Streptomyces</taxon>
    </lineage>
</organism>
<sequence length="181" mass="19891">MTDSHSVPSAEGTGEQPLVSGPLGIELLSFHQEPEDARFDDAEVGFALVLLWRGDRVLMVYVDHRACWELPGGGIEPGERPRAAAVRELWEETGQRVPEAELRFVGFAKTYLGRLRRVLYGAVFTAVSPETAAGPGAGPEPAPFVPNSEVSAVHWRRDREPMPDGGRVQTVDEYLVARFQP</sequence>
<evidence type="ECO:0000259" key="6">
    <source>
        <dbReference type="PROSITE" id="PS51462"/>
    </source>
</evidence>
<dbReference type="InterPro" id="IPR020084">
    <property type="entry name" value="NUDIX_hydrolase_CS"/>
</dbReference>
<feature type="domain" description="Nudix hydrolase" evidence="6">
    <location>
        <begin position="41"/>
        <end position="181"/>
    </location>
</feature>
<dbReference type="AlphaFoldDB" id="A0A345XNQ8"/>
<accession>A0A345XNQ8</accession>
<dbReference type="KEGG" id="sarm:DVA86_12050"/>
<keyword evidence="8" id="KW-1185">Reference proteome</keyword>
<evidence type="ECO:0000256" key="2">
    <source>
        <dbReference type="ARBA" id="ARBA00005582"/>
    </source>
</evidence>
<comment type="similarity">
    <text evidence="2 4">Belongs to the Nudix hydrolase family.</text>
</comment>
<dbReference type="Gene3D" id="3.90.79.10">
    <property type="entry name" value="Nucleoside Triphosphate Pyrophosphohydrolase"/>
    <property type="match status" value="1"/>
</dbReference>
<protein>
    <submittedName>
        <fullName evidence="7">NUDIX hydrolase</fullName>
    </submittedName>
</protein>
<dbReference type="PANTHER" id="PTHR43046:SF14">
    <property type="entry name" value="MUTT_NUDIX FAMILY PROTEIN"/>
    <property type="match status" value="1"/>
</dbReference>
<dbReference type="RefSeq" id="WP_208878017.1">
    <property type="nucleotide sequence ID" value="NZ_CP031320.1"/>
</dbReference>
<dbReference type="SUPFAM" id="SSF55811">
    <property type="entry name" value="Nudix"/>
    <property type="match status" value="1"/>
</dbReference>
<dbReference type="PROSITE" id="PS51462">
    <property type="entry name" value="NUDIX"/>
    <property type="match status" value="1"/>
</dbReference>
<reference evidence="7 8" key="1">
    <citation type="submission" date="2018-07" db="EMBL/GenBank/DDBJ databases">
        <title>Draft genome of the type strain Streptomyces armeniacus ATCC 15676.</title>
        <authorList>
            <person name="Labana P."/>
            <person name="Gosse J.T."/>
            <person name="Boddy C.N."/>
        </authorList>
    </citation>
    <scope>NUCLEOTIDE SEQUENCE [LARGE SCALE GENOMIC DNA]</scope>
    <source>
        <strain evidence="7 8">ATCC 15676</strain>
    </source>
</reference>
<dbReference type="PRINTS" id="PR00502">
    <property type="entry name" value="NUDIXFAMILY"/>
</dbReference>
<evidence type="ECO:0000313" key="7">
    <source>
        <dbReference type="EMBL" id="AXK33274.1"/>
    </source>
</evidence>